<evidence type="ECO:0000313" key="2">
    <source>
        <dbReference type="EMBL" id="KKS23141.1"/>
    </source>
</evidence>
<evidence type="ECO:0000313" key="3">
    <source>
        <dbReference type="Proteomes" id="UP000033949"/>
    </source>
</evidence>
<sequence>MSCTINSCSGGAGGTTIEAEETTITSGDSTIITWDGGGTCTGTNFSTDTDNNPSTPGAPSGSIEVNPTSTVIYTVTCDGESASVTVNVKKKPIFIEN</sequence>
<proteinExistence type="predicted"/>
<reference evidence="2 3" key="1">
    <citation type="journal article" date="2015" name="Nature">
        <title>rRNA introns, odd ribosomes, and small enigmatic genomes across a large radiation of phyla.</title>
        <authorList>
            <person name="Brown C.T."/>
            <person name="Hug L.A."/>
            <person name="Thomas B.C."/>
            <person name="Sharon I."/>
            <person name="Castelle C.J."/>
            <person name="Singh A."/>
            <person name="Wilkins M.J."/>
            <person name="Williams K.H."/>
            <person name="Banfield J.F."/>
        </authorList>
    </citation>
    <scope>NUCLEOTIDE SEQUENCE [LARGE SCALE GENOMIC DNA]</scope>
</reference>
<evidence type="ECO:0000256" key="1">
    <source>
        <dbReference type="SAM" id="MobiDB-lite"/>
    </source>
</evidence>
<feature type="region of interest" description="Disordered" evidence="1">
    <location>
        <begin position="42"/>
        <end position="65"/>
    </location>
</feature>
<organism evidence="2 3">
    <name type="scientific">Candidatus Nomurabacteria bacterium GW2011_GWC2_41_8</name>
    <dbReference type="NCBI Taxonomy" id="1618755"/>
    <lineage>
        <taxon>Bacteria</taxon>
        <taxon>Candidatus Nomuraibacteriota</taxon>
    </lineage>
</organism>
<comment type="caution">
    <text evidence="2">The sequence shown here is derived from an EMBL/GenBank/DDBJ whole genome shotgun (WGS) entry which is preliminary data.</text>
</comment>
<accession>A0A0G0ZM82</accession>
<dbReference type="EMBL" id="LCCC01000039">
    <property type="protein sequence ID" value="KKS23141.1"/>
    <property type="molecule type" value="Genomic_DNA"/>
</dbReference>
<protein>
    <submittedName>
        <fullName evidence="2">Uncharacterized protein</fullName>
    </submittedName>
</protein>
<name>A0A0G0ZM82_9BACT</name>
<dbReference type="AlphaFoldDB" id="A0A0G0ZM82"/>
<dbReference type="Proteomes" id="UP000033949">
    <property type="component" value="Unassembled WGS sequence"/>
</dbReference>
<gene>
    <name evidence="2" type="ORF">UU82_C0039G0004</name>
</gene>